<dbReference type="AlphaFoldDB" id="A0A1A9RX74"/>
<dbReference type="Proteomes" id="UP000077885">
    <property type="component" value="Unassembled WGS sequence"/>
</dbReference>
<dbReference type="RefSeq" id="WP_067594269.1">
    <property type="nucleotide sequence ID" value="NZ_LXSL01000028.1"/>
</dbReference>
<sequence length="154" mass="17871">MPSDPLATLRQKIHQARDGLLAAVRRAGLPDDSFAWLYFADSTTEAFPDGCTIAYRQTAAHGSYRYIIAERGRILRDDRSTSLHRFLYYPLQDITHQAACRHELDHRQPNQDFRRILFVKQLKLLAKIHPDYAARRQAEIDAILRQHPYRDDAA</sequence>
<feature type="domain" description="Immunity protein 63" evidence="1">
    <location>
        <begin position="62"/>
        <end position="141"/>
    </location>
</feature>
<gene>
    <name evidence="2" type="ORF">A7P95_09085</name>
</gene>
<dbReference type="OrthoDB" id="5197199at2"/>
<comment type="caution">
    <text evidence="2">The sequence shown here is derived from an EMBL/GenBank/DDBJ whole genome shotgun (WGS) entry which is preliminary data.</text>
</comment>
<proteinExistence type="predicted"/>
<evidence type="ECO:0000313" key="3">
    <source>
        <dbReference type="Proteomes" id="UP000077885"/>
    </source>
</evidence>
<organism evidence="2 3">
    <name type="scientific">Eikenella longinqua</name>
    <dbReference type="NCBI Taxonomy" id="1795827"/>
    <lineage>
        <taxon>Bacteria</taxon>
        <taxon>Pseudomonadati</taxon>
        <taxon>Pseudomonadota</taxon>
        <taxon>Betaproteobacteria</taxon>
        <taxon>Neisseriales</taxon>
        <taxon>Neisseriaceae</taxon>
        <taxon>Eikenella</taxon>
    </lineage>
</organism>
<dbReference type="EMBL" id="LXSL01000028">
    <property type="protein sequence ID" value="OAM26892.1"/>
    <property type="molecule type" value="Genomic_DNA"/>
</dbReference>
<evidence type="ECO:0000313" key="2">
    <source>
        <dbReference type="EMBL" id="OAM26892.1"/>
    </source>
</evidence>
<keyword evidence="3" id="KW-1185">Reference proteome</keyword>
<reference evidence="3" key="1">
    <citation type="submission" date="2016-05" db="EMBL/GenBank/DDBJ databases">
        <title>Draft genome of Corynebacterium afermentans subsp. afermentans LCDC 88199T.</title>
        <authorList>
            <person name="Bernier A.-M."/>
            <person name="Bernard K."/>
        </authorList>
    </citation>
    <scope>NUCLEOTIDE SEQUENCE [LARGE SCALE GENOMIC DNA]</scope>
    <source>
        <strain evidence="3">NML02-A-017</strain>
    </source>
</reference>
<dbReference type="Pfam" id="PF15599">
    <property type="entry name" value="Imm63"/>
    <property type="match status" value="1"/>
</dbReference>
<protein>
    <recommendedName>
        <fullName evidence="1">Immunity protein 63 domain-containing protein</fullName>
    </recommendedName>
</protein>
<dbReference type="InterPro" id="IPR028952">
    <property type="entry name" value="Imm63"/>
</dbReference>
<evidence type="ECO:0000259" key="1">
    <source>
        <dbReference type="Pfam" id="PF15599"/>
    </source>
</evidence>
<name>A0A1A9RX74_9NEIS</name>
<accession>A0A1A9RX74</accession>